<organism evidence="3 4">
    <name type="scientific">Pseudopedobacter saltans</name>
    <dbReference type="NCBI Taxonomy" id="151895"/>
    <lineage>
        <taxon>Bacteria</taxon>
        <taxon>Pseudomonadati</taxon>
        <taxon>Bacteroidota</taxon>
        <taxon>Sphingobacteriia</taxon>
        <taxon>Sphingobacteriales</taxon>
        <taxon>Sphingobacteriaceae</taxon>
        <taxon>Pseudopedobacter</taxon>
    </lineage>
</organism>
<dbReference type="InterPro" id="IPR029058">
    <property type="entry name" value="AB_hydrolase_fold"/>
</dbReference>
<proteinExistence type="predicted"/>
<dbReference type="GO" id="GO:0046464">
    <property type="term" value="P:acylglycerol catabolic process"/>
    <property type="evidence" value="ECO:0007669"/>
    <property type="project" value="TreeGrafter"/>
</dbReference>
<reference evidence="3 4" key="1">
    <citation type="submission" date="2017-11" db="EMBL/GenBank/DDBJ databases">
        <title>Infants hospitalized years apart are colonized by the same room-sourced microbial strains.</title>
        <authorList>
            <person name="Brooks B."/>
            <person name="Olm M.R."/>
            <person name="Firek B.A."/>
            <person name="Baker R."/>
            <person name="Thomas B.C."/>
            <person name="Morowitz M.J."/>
            <person name="Banfield J.F."/>
        </authorList>
    </citation>
    <scope>NUCLEOTIDE SEQUENCE [LARGE SCALE GENOMIC DNA]</scope>
    <source>
        <strain evidence="3">S2_009_000_R2_76</strain>
    </source>
</reference>
<keyword evidence="3" id="KW-0378">Hydrolase</keyword>
<sequence length="335" mass="38287">MKYFFRCILMGFFSAVLGNVYAQEDKVKPIGINLEGYEYAYPVHYITLQIQGETLKEAYMDIQPTTPNGKSVLLLHGKNFNANYWKDVAKDLSNKGFRVIAVDQIGFGKSSKPAHIQFSFPLLANNTVAIMDSLGIQKFDVIGHSMGGMLATRLTLLYPERVEKLILEDPIGLEDWRKYEKYLPIEGWYQRELAQNYKSIRAYQEEFYFDHKWKPEYDEPVNIQAGTTLSIDYPRLAWVSAQLYDMIIQQPVCYEFGDIKVPTLLIIGLSDRTAVGSPLAYPEYKGKLGNYPELGKKTHALIKGSELVELPGIGHVPHMQDYQGFIKPTLMFLEK</sequence>
<gene>
    <name evidence="3" type="ORF">DI598_19395</name>
</gene>
<evidence type="ECO:0000256" key="1">
    <source>
        <dbReference type="SAM" id="SignalP"/>
    </source>
</evidence>
<evidence type="ECO:0000313" key="4">
    <source>
        <dbReference type="Proteomes" id="UP000249645"/>
    </source>
</evidence>
<dbReference type="GO" id="GO:0016020">
    <property type="term" value="C:membrane"/>
    <property type="evidence" value="ECO:0007669"/>
    <property type="project" value="TreeGrafter"/>
</dbReference>
<dbReference type="InterPro" id="IPR000639">
    <property type="entry name" value="Epox_hydrolase-like"/>
</dbReference>
<dbReference type="PANTHER" id="PTHR43798:SF33">
    <property type="entry name" value="HYDROLASE, PUTATIVE (AFU_ORTHOLOGUE AFUA_2G14860)-RELATED"/>
    <property type="match status" value="1"/>
</dbReference>
<dbReference type="AlphaFoldDB" id="A0A2W5EGP1"/>
<dbReference type="PRINTS" id="PR00111">
    <property type="entry name" value="ABHYDROLASE"/>
</dbReference>
<keyword evidence="1" id="KW-0732">Signal</keyword>
<evidence type="ECO:0000313" key="3">
    <source>
        <dbReference type="EMBL" id="PZP40300.1"/>
    </source>
</evidence>
<name>A0A2W5EGP1_9SPHI</name>
<evidence type="ECO:0000259" key="2">
    <source>
        <dbReference type="Pfam" id="PF00561"/>
    </source>
</evidence>
<feature type="chain" id="PRO_5015900105" evidence="1">
    <location>
        <begin position="23"/>
        <end position="335"/>
    </location>
</feature>
<comment type="caution">
    <text evidence="3">The sequence shown here is derived from an EMBL/GenBank/DDBJ whole genome shotgun (WGS) entry which is preliminary data.</text>
</comment>
<dbReference type="InterPro" id="IPR050266">
    <property type="entry name" value="AB_hydrolase_sf"/>
</dbReference>
<feature type="domain" description="AB hydrolase-1" evidence="2">
    <location>
        <begin position="71"/>
        <end position="213"/>
    </location>
</feature>
<dbReference type="PRINTS" id="PR00412">
    <property type="entry name" value="EPOXHYDRLASE"/>
</dbReference>
<protein>
    <submittedName>
        <fullName evidence="3">Alpha/beta hydrolase</fullName>
    </submittedName>
</protein>
<dbReference type="SUPFAM" id="SSF53474">
    <property type="entry name" value="alpha/beta-Hydrolases"/>
    <property type="match status" value="1"/>
</dbReference>
<dbReference type="Proteomes" id="UP000249645">
    <property type="component" value="Unassembled WGS sequence"/>
</dbReference>
<dbReference type="Gene3D" id="3.40.50.1820">
    <property type="entry name" value="alpha/beta hydrolase"/>
    <property type="match status" value="1"/>
</dbReference>
<feature type="signal peptide" evidence="1">
    <location>
        <begin position="1"/>
        <end position="22"/>
    </location>
</feature>
<dbReference type="Pfam" id="PF00561">
    <property type="entry name" value="Abhydrolase_1"/>
    <property type="match status" value="1"/>
</dbReference>
<dbReference type="InterPro" id="IPR000073">
    <property type="entry name" value="AB_hydrolase_1"/>
</dbReference>
<dbReference type="GO" id="GO:0047372">
    <property type="term" value="F:monoacylglycerol lipase activity"/>
    <property type="evidence" value="ECO:0007669"/>
    <property type="project" value="TreeGrafter"/>
</dbReference>
<accession>A0A2W5EGP1</accession>
<dbReference type="PANTHER" id="PTHR43798">
    <property type="entry name" value="MONOACYLGLYCEROL LIPASE"/>
    <property type="match status" value="1"/>
</dbReference>
<dbReference type="EMBL" id="QFOI01000614">
    <property type="protein sequence ID" value="PZP40300.1"/>
    <property type="molecule type" value="Genomic_DNA"/>
</dbReference>